<dbReference type="AlphaFoldDB" id="A0A9X2XW09"/>
<protein>
    <recommendedName>
        <fullName evidence="4">Cell surface protein SprA</fullName>
    </recommendedName>
</protein>
<evidence type="ECO:0000256" key="1">
    <source>
        <dbReference type="SAM" id="SignalP"/>
    </source>
</evidence>
<name>A0A9X2XW09_9BACT</name>
<evidence type="ECO:0008006" key="4">
    <source>
        <dbReference type="Google" id="ProtNLM"/>
    </source>
</evidence>
<sequence>MKCWGCIFSVLLFILFAQSSKAQMPFQPTKSSNLRIKKVAVTKDSIVLDALSIVPQTFSVVNINDSSYRLDFVKSVIYWKHKPDVDSITVSYRVFPYRLNSIVQRANFDSIINNTAFVFGSTEKGGPEKGIFNFGNIQYNGSFGRGISFGNNQDAVVNSNFNLQLNGLLGDSIEIAAAITDNNIPLQPDGTTQQLNEFDQVFLQFRKKGWQLNLGDIDIRQSDLYFLNFYKRLQGISFQTINKVSKQVESSTLVSGSIAKGKFTRNVFQGLEGNQGPYRLSGANNEFYFIVLAGTERVFLDGELLQRGDDQDYVINYNTAEVTFMPKRMITKDSRIQIEFEYADRNYLNANLYVNQAFDINQKLKFRVGAYSNSDAKNSQINQSLNADQKQFLFNIGDSIQNAYYPSVGIDSFSTDKVLYAKVFDSTVSVDSFYRYSTDPAVAKYSLSFSEVGSGRGSYVPDFGGINGKVFRYVGAINGVKQGSYEPVMIVVTPKKQQLISVGTDYEINAHNKLKTEFAVSNYDANTISSKDGGDDAGIAAKMQYTNIGVLNKSKELHLTTTVDYEYVQQMFRPLERLRYVEFSREWGLPLVLRPATENIFRFSTGLKNKAGQSLSYQLMSYQRSEHYRGLQNSLRQNSSWKEWSFQNSATVTNFNTINDKGYYFKPVIDISKLLKEMANLKLGFRYALEKNQVLNKIFDTLSFTSFSFDTYTAYLKTDESKKNRYGLNFFTRTDKYPLGKQFVKGDRSLNINLQAELLQRDKHQLLFNATYRKLQVYNKAVSKEADDRTILGRAEYLINEWKGLLTGNVLYELGTGQEQKRDFTYIEVPAGQGEYTWNDYDGDGVQELNEFEVAQFRDQAKFVRILIPTNEFIKANYTTLNYNFTLNPKAWVNDPAAKGFKKFISRLNFQTSMQKAKKSVAKGDLEANPFKYDIQDTALLTQNTSFLNTLSFNRFSPKWGLDVSNFLTTAKALLTYGYESRQVNDWTLKLRWQIGRSFTLDAANRYGLNALYTPSFENKNYEIDIVSSEPRLGFIKGSVFRILGSYKFEKKNNHSVYGGEESLSHSLNLDTKYNVLQNSSVTTRMTFNQIRYDYPTNTTVSYIMLDGLLPGQNYLWTIDYTKRLLNNIELSFQYDGRKPGEARTVHTGRASLRALF</sequence>
<evidence type="ECO:0000313" key="2">
    <source>
        <dbReference type="EMBL" id="MCU7550256.1"/>
    </source>
</evidence>
<dbReference type="EMBL" id="JAOTIF010000011">
    <property type="protein sequence ID" value="MCU7550256.1"/>
    <property type="molecule type" value="Genomic_DNA"/>
</dbReference>
<feature type="signal peptide" evidence="1">
    <location>
        <begin position="1"/>
        <end position="22"/>
    </location>
</feature>
<reference evidence="2" key="2">
    <citation type="submission" date="2023-04" db="EMBL/GenBank/DDBJ databases">
        <title>Paracnuella aquatica gen. nov., sp. nov., a member of the family Chitinophagaceae isolated from a hot spring.</title>
        <authorList>
            <person name="Wang C."/>
        </authorList>
    </citation>
    <scope>NUCLEOTIDE SEQUENCE</scope>
    <source>
        <strain evidence="2">LB-8</strain>
    </source>
</reference>
<keyword evidence="1" id="KW-0732">Signal</keyword>
<proteinExistence type="predicted"/>
<keyword evidence="3" id="KW-1185">Reference proteome</keyword>
<organism evidence="2 3">
    <name type="scientific">Paraflavisolibacter caeni</name>
    <dbReference type="NCBI Taxonomy" id="2982496"/>
    <lineage>
        <taxon>Bacteria</taxon>
        <taxon>Pseudomonadati</taxon>
        <taxon>Bacteroidota</taxon>
        <taxon>Chitinophagia</taxon>
        <taxon>Chitinophagales</taxon>
        <taxon>Chitinophagaceae</taxon>
        <taxon>Paraflavisolibacter</taxon>
    </lineage>
</organism>
<accession>A0A9X2XW09</accession>
<reference evidence="2" key="1">
    <citation type="submission" date="2022-09" db="EMBL/GenBank/DDBJ databases">
        <authorList>
            <person name="Yuan C."/>
            <person name="Ke Z."/>
        </authorList>
    </citation>
    <scope>NUCLEOTIDE SEQUENCE</scope>
    <source>
        <strain evidence="2">LB-8</strain>
    </source>
</reference>
<evidence type="ECO:0000313" key="3">
    <source>
        <dbReference type="Proteomes" id="UP001155483"/>
    </source>
</evidence>
<dbReference type="Proteomes" id="UP001155483">
    <property type="component" value="Unassembled WGS sequence"/>
</dbReference>
<gene>
    <name evidence="2" type="ORF">OCK74_14130</name>
</gene>
<comment type="caution">
    <text evidence="2">The sequence shown here is derived from an EMBL/GenBank/DDBJ whole genome shotgun (WGS) entry which is preliminary data.</text>
</comment>
<feature type="chain" id="PRO_5040974851" description="Cell surface protein SprA" evidence="1">
    <location>
        <begin position="23"/>
        <end position="1157"/>
    </location>
</feature>